<dbReference type="OrthoDB" id="9806430at2"/>
<feature type="domain" description="Glycosyl transferase family 3" evidence="4">
    <location>
        <begin position="82"/>
        <end position="339"/>
    </location>
</feature>
<dbReference type="AlphaFoldDB" id="A0A1I2ECK4"/>
<comment type="pathway">
    <text evidence="3">Amino-acid biosynthesis; L-tryptophan biosynthesis; L-tryptophan from chorismate: step 2/5.</text>
</comment>
<feature type="domain" description="Glycosyl transferase family 3 N-terminal" evidence="5">
    <location>
        <begin position="14"/>
        <end position="72"/>
    </location>
</feature>
<dbReference type="RefSeq" id="WP_096332516.1">
    <property type="nucleotide sequence ID" value="NZ_FOMX01000022.1"/>
</dbReference>
<dbReference type="EC" id="2.4.2.18" evidence="3"/>
<feature type="binding site" evidence="3">
    <location>
        <begin position="91"/>
        <end position="92"/>
    </location>
    <ligand>
        <name>5-phospho-alpha-D-ribose 1-diphosphate</name>
        <dbReference type="ChEBI" id="CHEBI:58017"/>
    </ligand>
</feature>
<gene>
    <name evidence="3" type="primary">trpD</name>
    <name evidence="6" type="ORF">SAMN02745121_06002</name>
</gene>
<dbReference type="HAMAP" id="MF_00211">
    <property type="entry name" value="TrpD"/>
    <property type="match status" value="1"/>
</dbReference>
<dbReference type="Pfam" id="PF00591">
    <property type="entry name" value="Glycos_transf_3"/>
    <property type="match status" value="1"/>
</dbReference>
<evidence type="ECO:0000256" key="1">
    <source>
        <dbReference type="ARBA" id="ARBA00022676"/>
    </source>
</evidence>
<evidence type="ECO:0000313" key="6">
    <source>
        <dbReference type="EMBL" id="SFE90326.1"/>
    </source>
</evidence>
<sequence>MTEGAGDGALRRGLARLVRGEAIEEGEALALFREIVAGAADPAQIGGLLVGLAIRGETAPVIAGAVRAMREAVVPVPLREPGAIDTCGTGGSGVARRNVSTAVAIAAAACGARVAKHGNRGISSPCGSADVLAALGVDITAPPERVGKCVDEVGVGFMFAPNLHPAMRHAAGPRKALGLRTLFNLVGPMCNPAGVRRQVIGVFDPAKVEAMAAALGALGSERVFVVHGFFAGADRPGIDDLSPEGPSTVAEWHRGALRTYTLRPADAELPEVPIAAIAGDDAAGNASALRALLAGEPGAYHTSVQYSGALALLAAGDDGIETLPAKARAIGAALDDGRAAAVLDRLVAASRAALP</sequence>
<dbReference type="Gene3D" id="1.20.970.10">
    <property type="entry name" value="Transferase, Pyrimidine Nucleoside Phosphorylase, Chain C"/>
    <property type="match status" value="1"/>
</dbReference>
<feature type="binding site" evidence="3">
    <location>
        <position position="174"/>
    </location>
    <ligand>
        <name>anthranilate</name>
        <dbReference type="ChEBI" id="CHEBI:16567"/>
        <label>2</label>
    </ligand>
</feature>
<reference evidence="7" key="1">
    <citation type="submission" date="2016-10" db="EMBL/GenBank/DDBJ databases">
        <authorList>
            <person name="Varghese N."/>
            <person name="Submissions S."/>
        </authorList>
    </citation>
    <scope>NUCLEOTIDE SEQUENCE [LARGE SCALE GENOMIC DNA]</scope>
    <source>
        <strain evidence="7">ATCC 25963</strain>
    </source>
</reference>
<comment type="similarity">
    <text evidence="3">Belongs to the anthranilate phosphoribosyltransferase family.</text>
</comment>
<dbReference type="UniPathway" id="UPA00035">
    <property type="reaction ID" value="UER00041"/>
</dbReference>
<evidence type="ECO:0000256" key="3">
    <source>
        <dbReference type="HAMAP-Rule" id="MF_00211"/>
    </source>
</evidence>
<feature type="binding site" evidence="3">
    <location>
        <position position="88"/>
    </location>
    <ligand>
        <name>5-phospho-alpha-D-ribose 1-diphosphate</name>
        <dbReference type="ChEBI" id="CHEBI:58017"/>
    </ligand>
</feature>
<dbReference type="Pfam" id="PF02885">
    <property type="entry name" value="Glycos_trans_3N"/>
    <property type="match status" value="1"/>
</dbReference>
<feature type="binding site" evidence="3">
    <location>
        <position position="128"/>
    </location>
    <ligand>
        <name>5-phospho-alpha-D-ribose 1-diphosphate</name>
        <dbReference type="ChEBI" id="CHEBI:58017"/>
    </ligand>
</feature>
<dbReference type="InterPro" id="IPR000312">
    <property type="entry name" value="Glycosyl_Trfase_fam3"/>
</dbReference>
<dbReference type="InterPro" id="IPR035902">
    <property type="entry name" value="Nuc_phospho_transferase"/>
</dbReference>
<feature type="binding site" evidence="3">
    <location>
        <position position="119"/>
    </location>
    <ligand>
        <name>anthranilate</name>
        <dbReference type="ChEBI" id="CHEBI:16567"/>
        <label>1</label>
    </ligand>
</feature>
<accession>A0A1I2ECK4</accession>
<protein>
    <recommendedName>
        <fullName evidence="3">Anthranilate phosphoribosyltransferase</fullName>
        <ecNumber evidence="3">2.4.2.18</ecNumber>
    </recommendedName>
</protein>
<feature type="binding site" evidence="3">
    <location>
        <position position="100"/>
    </location>
    <ligand>
        <name>Mg(2+)</name>
        <dbReference type="ChEBI" id="CHEBI:18420"/>
        <label>1</label>
    </ligand>
</feature>
<feature type="binding site" evidence="3">
    <location>
        <position position="239"/>
    </location>
    <ligand>
        <name>Mg(2+)</name>
        <dbReference type="ChEBI" id="CHEBI:18420"/>
        <label>2</label>
    </ligand>
</feature>
<keyword evidence="1 3" id="KW-0328">Glycosyltransferase</keyword>
<evidence type="ECO:0000259" key="4">
    <source>
        <dbReference type="Pfam" id="PF00591"/>
    </source>
</evidence>
<comment type="function">
    <text evidence="3">Catalyzes the transfer of the phosphoribosyl group of 5-phosphorylribose-1-pyrophosphate (PRPP) to anthranilate to yield N-(5'-phosphoribosyl)-anthranilate (PRA).</text>
</comment>
<proteinExistence type="inferred from homology"/>
<dbReference type="PANTHER" id="PTHR43285:SF2">
    <property type="entry name" value="ANTHRANILATE PHOSPHORIBOSYLTRANSFERASE"/>
    <property type="match status" value="1"/>
</dbReference>
<dbReference type="STRING" id="54.SAMN02745121_06002"/>
<dbReference type="GO" id="GO:0000162">
    <property type="term" value="P:L-tryptophan biosynthetic process"/>
    <property type="evidence" value="ECO:0007669"/>
    <property type="project" value="UniProtKB-UniRule"/>
</dbReference>
<dbReference type="Proteomes" id="UP000199400">
    <property type="component" value="Unassembled WGS sequence"/>
</dbReference>
<dbReference type="GO" id="GO:0000287">
    <property type="term" value="F:magnesium ion binding"/>
    <property type="evidence" value="ECO:0007669"/>
    <property type="project" value="UniProtKB-UniRule"/>
</dbReference>
<dbReference type="SUPFAM" id="SSF47648">
    <property type="entry name" value="Nucleoside phosphorylase/phosphoribosyltransferase N-terminal domain"/>
    <property type="match status" value="1"/>
</dbReference>
<dbReference type="GO" id="GO:0004048">
    <property type="term" value="F:anthranilate phosphoribosyltransferase activity"/>
    <property type="evidence" value="ECO:0007669"/>
    <property type="project" value="UniProtKB-UniRule"/>
</dbReference>
<evidence type="ECO:0000313" key="7">
    <source>
        <dbReference type="Proteomes" id="UP000199400"/>
    </source>
</evidence>
<comment type="caution">
    <text evidence="3">Lacks conserved residue(s) required for the propagation of feature annotation.</text>
</comment>
<keyword evidence="3" id="KW-0057">Aromatic amino acid biosynthesis</keyword>
<keyword evidence="7" id="KW-1185">Reference proteome</keyword>
<dbReference type="InterPro" id="IPR005940">
    <property type="entry name" value="Anthranilate_Pribosyl_Tfrase"/>
</dbReference>
<dbReference type="EMBL" id="FOMX01000022">
    <property type="protein sequence ID" value="SFE90326.1"/>
    <property type="molecule type" value="Genomic_DNA"/>
</dbReference>
<dbReference type="InterPro" id="IPR036320">
    <property type="entry name" value="Glycosyl_Trfase_fam3_N_dom_sf"/>
</dbReference>
<keyword evidence="2 3" id="KW-0808">Transferase</keyword>
<keyword evidence="3" id="KW-0460">Magnesium</keyword>
<dbReference type="NCBIfam" id="TIGR01245">
    <property type="entry name" value="trpD"/>
    <property type="match status" value="1"/>
</dbReference>
<dbReference type="PANTHER" id="PTHR43285">
    <property type="entry name" value="ANTHRANILATE PHOSPHORIBOSYLTRANSFERASE"/>
    <property type="match status" value="1"/>
</dbReference>
<evidence type="ECO:0000259" key="5">
    <source>
        <dbReference type="Pfam" id="PF02885"/>
    </source>
</evidence>
<dbReference type="GO" id="GO:0005829">
    <property type="term" value="C:cytosol"/>
    <property type="evidence" value="ECO:0007669"/>
    <property type="project" value="TreeGrafter"/>
</dbReference>
<dbReference type="Gene3D" id="3.40.1030.10">
    <property type="entry name" value="Nucleoside phosphorylase/phosphoribosyltransferase catalytic domain"/>
    <property type="match status" value="1"/>
</dbReference>
<comment type="cofactor">
    <cofactor evidence="3">
        <name>Mg(2+)</name>
        <dbReference type="ChEBI" id="CHEBI:18420"/>
    </cofactor>
    <text evidence="3">Binds 2 magnesium ions per monomer.</text>
</comment>
<organism evidence="6 7">
    <name type="scientific">Nannocystis exedens</name>
    <dbReference type="NCBI Taxonomy" id="54"/>
    <lineage>
        <taxon>Bacteria</taxon>
        <taxon>Pseudomonadati</taxon>
        <taxon>Myxococcota</taxon>
        <taxon>Polyangia</taxon>
        <taxon>Nannocystales</taxon>
        <taxon>Nannocystaceae</taxon>
        <taxon>Nannocystis</taxon>
    </lineage>
</organism>
<feature type="binding site" evidence="3">
    <location>
        <begin position="98"/>
        <end position="101"/>
    </location>
    <ligand>
        <name>5-phospho-alpha-D-ribose 1-diphosphate</name>
        <dbReference type="ChEBI" id="CHEBI:58017"/>
    </ligand>
</feature>
<evidence type="ECO:0000256" key="2">
    <source>
        <dbReference type="ARBA" id="ARBA00022679"/>
    </source>
</evidence>
<dbReference type="SUPFAM" id="SSF52418">
    <property type="entry name" value="Nucleoside phosphorylase/phosphoribosyltransferase catalytic domain"/>
    <property type="match status" value="1"/>
</dbReference>
<dbReference type="InterPro" id="IPR017459">
    <property type="entry name" value="Glycosyl_Trfase_fam3_N_dom"/>
</dbReference>
<name>A0A1I2ECK4_9BACT</name>
<feature type="binding site" evidence="3">
    <location>
        <begin position="116"/>
        <end position="124"/>
    </location>
    <ligand>
        <name>5-phospho-alpha-D-ribose 1-diphosphate</name>
        <dbReference type="ChEBI" id="CHEBI:58017"/>
    </ligand>
</feature>
<keyword evidence="3" id="KW-0822">Tryptophan biosynthesis</keyword>
<comment type="catalytic activity">
    <reaction evidence="3">
        <text>N-(5-phospho-beta-D-ribosyl)anthranilate + diphosphate = 5-phospho-alpha-D-ribose 1-diphosphate + anthranilate</text>
        <dbReference type="Rhea" id="RHEA:11768"/>
        <dbReference type="ChEBI" id="CHEBI:16567"/>
        <dbReference type="ChEBI" id="CHEBI:18277"/>
        <dbReference type="ChEBI" id="CHEBI:33019"/>
        <dbReference type="ChEBI" id="CHEBI:58017"/>
        <dbReference type="EC" id="2.4.2.18"/>
    </reaction>
</comment>
<comment type="subunit">
    <text evidence="3">Homodimer.</text>
</comment>
<keyword evidence="3" id="KW-0479">Metal-binding</keyword>
<keyword evidence="3" id="KW-0028">Amino-acid biosynthesis</keyword>
<feature type="binding site" evidence="3">
    <location>
        <position position="88"/>
    </location>
    <ligand>
        <name>anthranilate</name>
        <dbReference type="ChEBI" id="CHEBI:16567"/>
        <label>1</label>
    </ligand>
</feature>